<dbReference type="Proteomes" id="UP001300604">
    <property type="component" value="Chromosome"/>
</dbReference>
<dbReference type="AlphaFoldDB" id="A0AA97D8X9"/>
<keyword evidence="2" id="KW-1185">Reference proteome</keyword>
<evidence type="ECO:0000313" key="2">
    <source>
        <dbReference type="Proteomes" id="UP001300604"/>
    </source>
</evidence>
<proteinExistence type="predicted"/>
<organism evidence="1 2">
    <name type="scientific">Caproicibacterium argilliputei</name>
    <dbReference type="NCBI Taxonomy" id="3030016"/>
    <lineage>
        <taxon>Bacteria</taxon>
        <taxon>Bacillati</taxon>
        <taxon>Bacillota</taxon>
        <taxon>Clostridia</taxon>
        <taxon>Eubacteriales</taxon>
        <taxon>Oscillospiraceae</taxon>
        <taxon>Caproicibacterium</taxon>
    </lineage>
</organism>
<gene>
    <name evidence="1" type="ORF">PXC00_12050</name>
</gene>
<reference evidence="1" key="2">
    <citation type="submission" date="2024-06" db="EMBL/GenBank/DDBJ databases">
        <title>Caproicibacterium argilliputei sp. nov, a novel caproic acid producing anaerobic bacterium isolated from pit mud.</title>
        <authorList>
            <person name="Xia S."/>
        </authorList>
    </citation>
    <scope>NUCLEOTIDE SEQUENCE</scope>
    <source>
        <strain evidence="1">ZCY20-5</strain>
    </source>
</reference>
<sequence length="213" mass="23691">MNDDMVPFQSHQIITGKPTEIDISGGENTLIAHANSIEKNVNVIIAGTSQNQSGSPMIKGWNHDYYNLFVMGGESFQEFSQGDFVVPKSSALTEYVAKDIAAQINALDDIAIATVKKFFCIFAARNYEYGFPENGQHAAFGFINNVMRQDDGFKICYQTLNSVSQTRLNELRTELAIEGKSTISEFDSTHWSVKKVNLVEVLRDAGIMNCFPQ</sequence>
<accession>A0AA97D8X9</accession>
<name>A0AA97D8X9_9FIRM</name>
<evidence type="ECO:0000313" key="1">
    <source>
        <dbReference type="EMBL" id="WOC31914.1"/>
    </source>
</evidence>
<protein>
    <submittedName>
        <fullName evidence="1">Uncharacterized protein</fullName>
    </submittedName>
</protein>
<dbReference type="EMBL" id="CP135996">
    <property type="protein sequence ID" value="WOC31914.1"/>
    <property type="molecule type" value="Genomic_DNA"/>
</dbReference>
<dbReference type="RefSeq" id="WP_275844729.1">
    <property type="nucleotide sequence ID" value="NZ_CP135996.1"/>
</dbReference>
<reference evidence="1" key="1">
    <citation type="submission" date="2023-09" db="EMBL/GenBank/DDBJ databases">
        <authorList>
            <person name="Zeng C."/>
        </authorList>
    </citation>
    <scope>NUCLEOTIDE SEQUENCE</scope>
    <source>
        <strain evidence="1">ZCY20-5</strain>
    </source>
</reference>
<dbReference type="KEGG" id="carl:PXC00_12050"/>